<dbReference type="InterPro" id="IPR004886">
    <property type="entry name" value="Glucanosyltransferase"/>
</dbReference>
<feature type="non-terminal residue" evidence="7">
    <location>
        <position position="1"/>
    </location>
</feature>
<dbReference type="OrthoDB" id="1055148at2759"/>
<keyword evidence="5" id="KW-0325">Glycoprotein</keyword>
<dbReference type="Gene3D" id="3.20.20.80">
    <property type="entry name" value="Glycosidases"/>
    <property type="match status" value="1"/>
</dbReference>
<protein>
    <recommendedName>
        <fullName evidence="6">1,3-beta-glucanosyltransferase</fullName>
        <ecNumber evidence="6">2.4.1.-</ecNumber>
    </recommendedName>
</protein>
<dbReference type="AlphaFoldDB" id="A0A9P8K7R5"/>
<comment type="function">
    <text evidence="6">Splits internally a 1,3-beta-glucan molecule and transfers the newly generated reducing end (the donor) to the non-reducing end of another 1,3-beta-glucan molecule (the acceptor) forming a 1,3-beta linkage, resulting in the elongation of 1,3-beta-glucan chains in the cell wall.</text>
</comment>
<dbReference type="PANTHER" id="PTHR31468">
    <property type="entry name" value="1,3-BETA-GLUCANOSYLTRANSFERASE GAS1"/>
    <property type="match status" value="1"/>
</dbReference>
<comment type="subcellular location">
    <subcellularLocation>
        <location evidence="1 6">Cell membrane</location>
        <topology evidence="1 6">Lipid-anchor</topology>
        <topology evidence="1 6">GPI-anchor</topology>
    </subcellularLocation>
</comment>
<dbReference type="GO" id="GO:0071970">
    <property type="term" value="P:fungal-type cell wall (1-&gt;3)-beta-D-glucan biosynthetic process"/>
    <property type="evidence" value="ECO:0007669"/>
    <property type="project" value="TreeGrafter"/>
</dbReference>
<dbReference type="EC" id="2.4.1.-" evidence="6"/>
<dbReference type="InterPro" id="IPR017853">
    <property type="entry name" value="GH"/>
</dbReference>
<evidence type="ECO:0000256" key="3">
    <source>
        <dbReference type="ARBA" id="ARBA00022729"/>
    </source>
</evidence>
<dbReference type="PANTHER" id="PTHR31468:SF2">
    <property type="entry name" value="1,3-BETA-GLUCANOSYLTRANSFERASE GAS1"/>
    <property type="match status" value="1"/>
</dbReference>
<comment type="similarity">
    <text evidence="2 6">Belongs to the glycosyl hydrolase 72 family.</text>
</comment>
<dbReference type="GO" id="GO:0098552">
    <property type="term" value="C:side of membrane"/>
    <property type="evidence" value="ECO:0007669"/>
    <property type="project" value="UniProtKB-KW"/>
</dbReference>
<dbReference type="EMBL" id="JAHFYH010000014">
    <property type="protein sequence ID" value="KAH0225572.1"/>
    <property type="molecule type" value="Genomic_DNA"/>
</dbReference>
<reference evidence="7" key="1">
    <citation type="journal article" date="2021" name="J Fungi (Basel)">
        <title>Virulence traits and population genomics of the black yeast Aureobasidium melanogenum.</title>
        <authorList>
            <person name="Cernosa A."/>
            <person name="Sun X."/>
            <person name="Gostincar C."/>
            <person name="Fang C."/>
            <person name="Gunde-Cimerman N."/>
            <person name="Song Z."/>
        </authorList>
    </citation>
    <scope>NUCLEOTIDE SEQUENCE</scope>
    <source>
        <strain evidence="7">EXF-8016</strain>
    </source>
</reference>
<sequence>MLNTSIASQVFWNTYVLAQKRPKNYGWSGANSNMQISGWNALINHYEKFAMPVFLSEYGSNMDEPRQFHETKSLYSDPMTKVFSGGCVYEFADGGNKYGLAAMPGSDEGRWFGPFRLAEKKVIETRETDQGNLYIYHDFANYKAALAEPTDYDPSWDIMERQSAERHNTDTTQMTWPWDPEYQVPATCIDWENIEELVGR</sequence>
<accession>A0A9P8K7R5</accession>
<evidence type="ECO:0000256" key="6">
    <source>
        <dbReference type="RuleBase" id="RU361209"/>
    </source>
</evidence>
<evidence type="ECO:0000256" key="5">
    <source>
        <dbReference type="ARBA" id="ARBA00023180"/>
    </source>
</evidence>
<dbReference type="GO" id="GO:0005886">
    <property type="term" value="C:plasma membrane"/>
    <property type="evidence" value="ECO:0007669"/>
    <property type="project" value="UniProtKB-SubCell"/>
</dbReference>
<dbReference type="Proteomes" id="UP000767238">
    <property type="component" value="Unassembled WGS sequence"/>
</dbReference>
<organism evidence="7 8">
    <name type="scientific">Aureobasidium melanogenum</name>
    <name type="common">Aureobasidium pullulans var. melanogenum</name>
    <dbReference type="NCBI Taxonomy" id="46634"/>
    <lineage>
        <taxon>Eukaryota</taxon>
        <taxon>Fungi</taxon>
        <taxon>Dikarya</taxon>
        <taxon>Ascomycota</taxon>
        <taxon>Pezizomycotina</taxon>
        <taxon>Dothideomycetes</taxon>
        <taxon>Dothideomycetidae</taxon>
        <taxon>Dothideales</taxon>
        <taxon>Saccotheciaceae</taxon>
        <taxon>Aureobasidium</taxon>
    </lineage>
</organism>
<evidence type="ECO:0000313" key="8">
    <source>
        <dbReference type="Proteomes" id="UP000767238"/>
    </source>
</evidence>
<reference evidence="7" key="2">
    <citation type="submission" date="2021-08" db="EMBL/GenBank/DDBJ databases">
        <authorList>
            <person name="Gostincar C."/>
            <person name="Sun X."/>
            <person name="Song Z."/>
            <person name="Gunde-Cimerman N."/>
        </authorList>
    </citation>
    <scope>NUCLEOTIDE SEQUENCE</scope>
    <source>
        <strain evidence="7">EXF-8016</strain>
    </source>
</reference>
<keyword evidence="6" id="KW-0449">Lipoprotein</keyword>
<dbReference type="SUPFAM" id="SSF51445">
    <property type="entry name" value="(Trans)glycosidases"/>
    <property type="match status" value="1"/>
</dbReference>
<evidence type="ECO:0000313" key="7">
    <source>
        <dbReference type="EMBL" id="KAH0225572.1"/>
    </source>
</evidence>
<comment type="caution">
    <text evidence="7">The sequence shown here is derived from an EMBL/GenBank/DDBJ whole genome shotgun (WGS) entry which is preliminary data.</text>
</comment>
<evidence type="ECO:0000256" key="1">
    <source>
        <dbReference type="ARBA" id="ARBA00004609"/>
    </source>
</evidence>
<keyword evidence="4" id="KW-1015">Disulfide bond</keyword>
<keyword evidence="3" id="KW-0732">Signal</keyword>
<keyword evidence="6" id="KW-0808">Transferase</keyword>
<dbReference type="Pfam" id="PF03198">
    <property type="entry name" value="Glyco_hydro_72"/>
    <property type="match status" value="1"/>
</dbReference>
<dbReference type="GO" id="GO:0031505">
    <property type="term" value="P:fungal-type cell wall organization"/>
    <property type="evidence" value="ECO:0007669"/>
    <property type="project" value="TreeGrafter"/>
</dbReference>
<proteinExistence type="inferred from homology"/>
<keyword evidence="6" id="KW-0336">GPI-anchor</keyword>
<dbReference type="GO" id="GO:0042124">
    <property type="term" value="F:1,3-beta-glucanosyltransferase activity"/>
    <property type="evidence" value="ECO:0007669"/>
    <property type="project" value="TreeGrafter"/>
</dbReference>
<keyword evidence="6" id="KW-0472">Membrane</keyword>
<gene>
    <name evidence="7" type="ORF">KCV03_g2859</name>
</gene>
<name>A0A9P8K7R5_AURME</name>
<evidence type="ECO:0000256" key="2">
    <source>
        <dbReference type="ARBA" id="ARBA00007528"/>
    </source>
</evidence>
<evidence type="ECO:0000256" key="4">
    <source>
        <dbReference type="ARBA" id="ARBA00023157"/>
    </source>
</evidence>